<dbReference type="GO" id="GO:0009401">
    <property type="term" value="P:phosphoenolpyruvate-dependent sugar phosphotransferase system"/>
    <property type="evidence" value="ECO:0007669"/>
    <property type="project" value="InterPro"/>
</dbReference>
<evidence type="ECO:0000256" key="1">
    <source>
        <dbReference type="SAM" id="Phobius"/>
    </source>
</evidence>
<feature type="transmembrane region" description="Helical" evidence="1">
    <location>
        <begin position="33"/>
        <end position="50"/>
    </location>
</feature>
<feature type="transmembrane region" description="Helical" evidence="1">
    <location>
        <begin position="57"/>
        <end position="77"/>
    </location>
</feature>
<evidence type="ECO:0000313" key="3">
    <source>
        <dbReference type="Proteomes" id="UP000004756"/>
    </source>
</evidence>
<evidence type="ECO:0008006" key="4">
    <source>
        <dbReference type="Google" id="ProtNLM"/>
    </source>
</evidence>
<keyword evidence="1" id="KW-1133">Transmembrane helix</keyword>
<dbReference type="Pfam" id="PF03613">
    <property type="entry name" value="EIID-AGA"/>
    <property type="match status" value="1"/>
</dbReference>
<protein>
    <recommendedName>
        <fullName evidence="4">PTS system mannose/fructose/sorbose family IID component</fullName>
    </recommendedName>
</protein>
<gene>
    <name evidence="2" type="ORF">CLOSTASPAR_03261</name>
</gene>
<accession>C0D1X2</accession>
<keyword evidence="1" id="KW-0812">Transmembrane</keyword>
<organism evidence="2 3">
    <name type="scientific">[Clostridium] asparagiforme DSM 15981</name>
    <dbReference type="NCBI Taxonomy" id="518636"/>
    <lineage>
        <taxon>Bacteria</taxon>
        <taxon>Bacillati</taxon>
        <taxon>Bacillota</taxon>
        <taxon>Clostridia</taxon>
        <taxon>Lachnospirales</taxon>
        <taxon>Lachnospiraceae</taxon>
        <taxon>Enterocloster</taxon>
    </lineage>
</organism>
<dbReference type="EMBL" id="ACCJ01000245">
    <property type="protein sequence ID" value="EEG54672.1"/>
    <property type="molecule type" value="Genomic_DNA"/>
</dbReference>
<reference evidence="2 3" key="1">
    <citation type="submission" date="2009-02" db="EMBL/GenBank/DDBJ databases">
        <title>Draft genome sequence of Clostridium asparagiforme (DSM 15981).</title>
        <authorList>
            <person name="Sudarsanam P."/>
            <person name="Ley R."/>
            <person name="Guruge J."/>
            <person name="Turnbaugh P.J."/>
            <person name="Mahowald M."/>
            <person name="Liep D."/>
            <person name="Gordon J."/>
        </authorList>
    </citation>
    <scope>NUCLEOTIDE SEQUENCE [LARGE SCALE GENOMIC DNA]</scope>
    <source>
        <strain evidence="2 3">DSM 15981</strain>
    </source>
</reference>
<evidence type="ECO:0000313" key="2">
    <source>
        <dbReference type="EMBL" id="EEG54672.1"/>
    </source>
</evidence>
<dbReference type="HOGENOM" id="CLU_169048_1_0_9"/>
<dbReference type="PROSITE" id="PS51108">
    <property type="entry name" value="PTS_EIID"/>
    <property type="match status" value="1"/>
</dbReference>
<comment type="caution">
    <text evidence="2">The sequence shown here is derived from an EMBL/GenBank/DDBJ whole genome shotgun (WGS) entry which is preliminary data.</text>
</comment>
<keyword evidence="1" id="KW-0472">Membrane</keyword>
<dbReference type="GO" id="GO:0016020">
    <property type="term" value="C:membrane"/>
    <property type="evidence" value="ECO:0007669"/>
    <property type="project" value="InterPro"/>
</dbReference>
<proteinExistence type="predicted"/>
<name>C0D1X2_9FIRM</name>
<dbReference type="AlphaFoldDB" id="C0D1X2"/>
<sequence length="78" mass="8754">MNFVKITTPIQYVASMPGDQQKVVAIQEMIDAIAPRLLPVLFTGLIFYLIKVKKWTTYKLVILTIILGVVLSVLHLIA</sequence>
<keyword evidence="3" id="KW-1185">Reference proteome</keyword>
<dbReference type="Proteomes" id="UP000004756">
    <property type="component" value="Unassembled WGS sequence"/>
</dbReference>
<dbReference type="InterPro" id="IPR004704">
    <property type="entry name" value="PTS_IID_man"/>
</dbReference>